<feature type="domain" description="ATPase BadF/BadG/BcrA/BcrD type" evidence="6">
    <location>
        <begin position="5"/>
        <end position="252"/>
    </location>
</feature>
<dbReference type="InterPro" id="IPR043129">
    <property type="entry name" value="ATPase_NBD"/>
</dbReference>
<reference evidence="8" key="1">
    <citation type="submission" date="2016-11" db="EMBL/GenBank/DDBJ databases">
        <authorList>
            <person name="Varghese N."/>
            <person name="Submissions S."/>
        </authorList>
    </citation>
    <scope>NUCLEOTIDE SEQUENCE [LARGE SCALE GENOMIC DNA]</scope>
    <source>
        <strain evidence="8">DSM 15449</strain>
    </source>
</reference>
<keyword evidence="8" id="KW-1185">Reference proteome</keyword>
<dbReference type="Gene3D" id="3.30.420.40">
    <property type="match status" value="2"/>
</dbReference>
<accession>A0A1M5ZQI2</accession>
<evidence type="ECO:0000256" key="4">
    <source>
        <dbReference type="ARBA" id="ARBA00023004"/>
    </source>
</evidence>
<keyword evidence="5" id="KW-0411">Iron-sulfur</keyword>
<evidence type="ECO:0000259" key="6">
    <source>
        <dbReference type="Pfam" id="PF01869"/>
    </source>
</evidence>
<dbReference type="PANTHER" id="PTHR32329">
    <property type="entry name" value="BIFUNCTIONAL PROTEIN [INCLUDES 2-HYDROXYACYL-COA DEHYDRATASE (N-TER) AND ITS ACTIVATOR DOMAIN (C_TERM)-RELATED"/>
    <property type="match status" value="1"/>
</dbReference>
<dbReference type="PANTHER" id="PTHR32329:SF2">
    <property type="entry name" value="BIFUNCTIONAL PROTEIN [INCLUDES 2-HYDROXYACYL-COA DEHYDRATASE (N-TER) AND ITS ACTIVATOR DOMAIN (C_TERM)"/>
    <property type="match status" value="1"/>
</dbReference>
<comment type="subunit">
    <text evidence="2">Homodimer.</text>
</comment>
<dbReference type="OrthoDB" id="9778513at2"/>
<keyword evidence="4" id="KW-0408">Iron</keyword>
<proteinExistence type="predicted"/>
<dbReference type="NCBIfam" id="TIGR00241">
    <property type="entry name" value="CoA_E_activ"/>
    <property type="match status" value="1"/>
</dbReference>
<dbReference type="RefSeq" id="WP_073031037.1">
    <property type="nucleotide sequence ID" value="NZ_FQXJ01000014.1"/>
</dbReference>
<dbReference type="AlphaFoldDB" id="A0A1M5ZQI2"/>
<keyword evidence="3" id="KW-0479">Metal-binding</keyword>
<dbReference type="Pfam" id="PF01869">
    <property type="entry name" value="BcrAD_BadFG"/>
    <property type="match status" value="1"/>
</dbReference>
<evidence type="ECO:0000256" key="5">
    <source>
        <dbReference type="ARBA" id="ARBA00023014"/>
    </source>
</evidence>
<evidence type="ECO:0000256" key="1">
    <source>
        <dbReference type="ARBA" id="ARBA00001966"/>
    </source>
</evidence>
<evidence type="ECO:0000313" key="7">
    <source>
        <dbReference type="EMBL" id="SHI26615.1"/>
    </source>
</evidence>
<dbReference type="InterPro" id="IPR002731">
    <property type="entry name" value="ATPase_BadF"/>
</dbReference>
<protein>
    <submittedName>
        <fullName evidence="7">CoA-substrate-specific enzyme activase, putative</fullName>
    </submittedName>
</protein>
<name>A0A1M5ZQI2_9FIRM</name>
<dbReference type="GO" id="GO:0046872">
    <property type="term" value="F:metal ion binding"/>
    <property type="evidence" value="ECO:0007669"/>
    <property type="project" value="UniProtKB-KW"/>
</dbReference>
<comment type="cofactor">
    <cofactor evidence="1">
        <name>[4Fe-4S] cluster</name>
        <dbReference type="ChEBI" id="CHEBI:49883"/>
    </cofactor>
</comment>
<dbReference type="Proteomes" id="UP000183954">
    <property type="component" value="Unassembled WGS sequence"/>
</dbReference>
<dbReference type="STRING" id="1121420.SAMN02746098_03542"/>
<evidence type="ECO:0000256" key="2">
    <source>
        <dbReference type="ARBA" id="ARBA00011738"/>
    </source>
</evidence>
<gene>
    <name evidence="7" type="ORF">SAMN02746098_03542</name>
</gene>
<organism evidence="7 8">
    <name type="scientific">Desulfosporosinus lacus DSM 15449</name>
    <dbReference type="NCBI Taxonomy" id="1121420"/>
    <lineage>
        <taxon>Bacteria</taxon>
        <taxon>Bacillati</taxon>
        <taxon>Bacillota</taxon>
        <taxon>Clostridia</taxon>
        <taxon>Eubacteriales</taxon>
        <taxon>Desulfitobacteriaceae</taxon>
        <taxon>Desulfosporosinus</taxon>
    </lineage>
</organism>
<dbReference type="SUPFAM" id="SSF53067">
    <property type="entry name" value="Actin-like ATPase domain"/>
    <property type="match status" value="1"/>
</dbReference>
<dbReference type="GO" id="GO:0051536">
    <property type="term" value="F:iron-sulfur cluster binding"/>
    <property type="evidence" value="ECO:0007669"/>
    <property type="project" value="UniProtKB-KW"/>
</dbReference>
<dbReference type="InterPro" id="IPR051805">
    <property type="entry name" value="Dehydratase_Activator_Redct"/>
</dbReference>
<sequence length="272" mass="28607">MFTMGIDIGSSSSKVVILEDGVKIIAGEVIQIGTGSTGPKRVLDEALSKAGLKLQDMAKIIATGYGRSSVEEAHKQISEISCQAKGVFFLVPSVKLIIDIGGQDVKAIKLDSKGGVKQFFMNDKCAAGTGRFLDVMSRVLEVNLDEMAEYDARATEPATVSSTCTVFAESEVISQLSNGVAKENIIAGVHQSVASKACGLAYRCGVEEDIVMCGGVAKDLGVVRAISKELKKPVIVAPNPQITAALGAAIFAFEEVMAAVIFAFEEVRGANK</sequence>
<evidence type="ECO:0000313" key="8">
    <source>
        <dbReference type="Proteomes" id="UP000183954"/>
    </source>
</evidence>
<dbReference type="InterPro" id="IPR008275">
    <property type="entry name" value="CoA_E_activase_dom"/>
</dbReference>
<dbReference type="EMBL" id="FQXJ01000014">
    <property type="protein sequence ID" value="SHI26615.1"/>
    <property type="molecule type" value="Genomic_DNA"/>
</dbReference>
<dbReference type="FunFam" id="3.30.420.40:FF:000217">
    <property type="entry name" value="2-hydroxyisocaproyl-CoA dehydratase activator"/>
    <property type="match status" value="1"/>
</dbReference>
<evidence type="ECO:0000256" key="3">
    <source>
        <dbReference type="ARBA" id="ARBA00022723"/>
    </source>
</evidence>